<gene>
    <name evidence="1" type="ORF">AVDCRST_MAG68-1428</name>
</gene>
<evidence type="ECO:0000313" key="1">
    <source>
        <dbReference type="EMBL" id="CAA9312187.1"/>
    </source>
</evidence>
<name>A0A6J4KSG4_9BACT</name>
<sequence>MPKMTRSCEHLEPLLNRALANGCSIVDVSEGWSVACRVVELGPAFPEALRSAAQDIQSPVRYYTAVGSPHNEPDQGFFCDNCKVGIAFPGERPLNNALDKRS</sequence>
<accession>A0A6J4KSG4</accession>
<protein>
    <submittedName>
        <fullName evidence="1">Uncharacterized protein</fullName>
    </submittedName>
</protein>
<dbReference type="EMBL" id="CADCTW010000074">
    <property type="protein sequence ID" value="CAA9312187.1"/>
    <property type="molecule type" value="Genomic_DNA"/>
</dbReference>
<reference evidence="1" key="1">
    <citation type="submission" date="2020-02" db="EMBL/GenBank/DDBJ databases">
        <authorList>
            <person name="Meier V. D."/>
        </authorList>
    </citation>
    <scope>NUCLEOTIDE SEQUENCE</scope>
    <source>
        <strain evidence="1">AVDCRST_MAG68</strain>
    </source>
</reference>
<organism evidence="1">
    <name type="scientific">uncultured Gemmatimonadota bacterium</name>
    <dbReference type="NCBI Taxonomy" id="203437"/>
    <lineage>
        <taxon>Bacteria</taxon>
        <taxon>Pseudomonadati</taxon>
        <taxon>Gemmatimonadota</taxon>
        <taxon>environmental samples</taxon>
    </lineage>
</organism>
<proteinExistence type="predicted"/>
<dbReference type="AlphaFoldDB" id="A0A6J4KSG4"/>